<evidence type="ECO:0000313" key="2">
    <source>
        <dbReference type="EMBL" id="AGA88895.1"/>
    </source>
</evidence>
<dbReference type="GO" id="GO:0032259">
    <property type="term" value="P:methylation"/>
    <property type="evidence" value="ECO:0007669"/>
    <property type="project" value="UniProtKB-KW"/>
</dbReference>
<name>L0GU42_9GAMM</name>
<keyword evidence="2" id="KW-0830">Ubiquinone</keyword>
<evidence type="ECO:0000259" key="1">
    <source>
        <dbReference type="Pfam" id="PF08241"/>
    </source>
</evidence>
<dbReference type="Proteomes" id="UP000010816">
    <property type="component" value="Chromosome"/>
</dbReference>
<reference evidence="2 3" key="1">
    <citation type="submission" date="2011-09" db="EMBL/GenBank/DDBJ databases">
        <title>Complete sequence of chromosome of Thioflavicoccus mobilis 8321.</title>
        <authorList>
            <consortium name="US DOE Joint Genome Institute"/>
            <person name="Lucas S."/>
            <person name="Han J."/>
            <person name="Lapidus A."/>
            <person name="Cheng J.-F."/>
            <person name="Goodwin L."/>
            <person name="Pitluck S."/>
            <person name="Peters L."/>
            <person name="Ovchinnikova G."/>
            <person name="Lu M."/>
            <person name="Detter J.C."/>
            <person name="Han C."/>
            <person name="Tapia R."/>
            <person name="Land M."/>
            <person name="Hauser L."/>
            <person name="Kyrpides N."/>
            <person name="Ivanova N."/>
            <person name="Pagani I."/>
            <person name="Vogl K."/>
            <person name="Liu Z."/>
            <person name="Imhoff J."/>
            <person name="Thiel V."/>
            <person name="Frigaard N.-U."/>
            <person name="Bryant D."/>
            <person name="Woyke T."/>
        </authorList>
    </citation>
    <scope>NUCLEOTIDE SEQUENCE [LARGE SCALE GENOMIC DNA]</scope>
    <source>
        <strain evidence="2 3">8321</strain>
    </source>
</reference>
<dbReference type="Pfam" id="PF08241">
    <property type="entry name" value="Methyltransf_11"/>
    <property type="match status" value="1"/>
</dbReference>
<gene>
    <name evidence="2" type="ORF">Thimo_0018</name>
</gene>
<evidence type="ECO:0000313" key="3">
    <source>
        <dbReference type="Proteomes" id="UP000010816"/>
    </source>
</evidence>
<dbReference type="GO" id="GO:0008757">
    <property type="term" value="F:S-adenosylmethionine-dependent methyltransferase activity"/>
    <property type="evidence" value="ECO:0007669"/>
    <property type="project" value="InterPro"/>
</dbReference>
<dbReference type="EMBL" id="CP003051">
    <property type="protein sequence ID" value="AGA88895.1"/>
    <property type="molecule type" value="Genomic_DNA"/>
</dbReference>
<dbReference type="eggNOG" id="COG2226">
    <property type="taxonomic scope" value="Bacteria"/>
</dbReference>
<keyword evidence="3" id="KW-1185">Reference proteome</keyword>
<organism evidence="2 3">
    <name type="scientific">Thioflavicoccus mobilis 8321</name>
    <dbReference type="NCBI Taxonomy" id="765912"/>
    <lineage>
        <taxon>Bacteria</taxon>
        <taxon>Pseudomonadati</taxon>
        <taxon>Pseudomonadota</taxon>
        <taxon>Gammaproteobacteria</taxon>
        <taxon>Chromatiales</taxon>
        <taxon>Chromatiaceae</taxon>
        <taxon>Thioflavicoccus</taxon>
    </lineage>
</organism>
<protein>
    <submittedName>
        <fullName evidence="2">Methylase involved in ubiquinone/menaquinone biosynthesis</fullName>
    </submittedName>
</protein>
<dbReference type="InterPro" id="IPR013216">
    <property type="entry name" value="Methyltransf_11"/>
</dbReference>
<dbReference type="KEGG" id="tmb:Thimo_0018"/>
<dbReference type="CDD" id="cd02440">
    <property type="entry name" value="AdoMet_MTases"/>
    <property type="match status" value="1"/>
</dbReference>
<keyword evidence="2" id="KW-0808">Transferase</keyword>
<dbReference type="Gene3D" id="3.40.50.150">
    <property type="entry name" value="Vaccinia Virus protein VP39"/>
    <property type="match status" value="1"/>
</dbReference>
<dbReference type="AlphaFoldDB" id="L0GU42"/>
<dbReference type="SUPFAM" id="SSF53335">
    <property type="entry name" value="S-adenosyl-L-methionine-dependent methyltransferases"/>
    <property type="match status" value="1"/>
</dbReference>
<dbReference type="HOGENOM" id="CLU_062593_0_0_6"/>
<keyword evidence="2" id="KW-0489">Methyltransferase</keyword>
<dbReference type="STRING" id="765912.Thimo_0018"/>
<accession>L0GU42</accession>
<dbReference type="InterPro" id="IPR029063">
    <property type="entry name" value="SAM-dependent_MTases_sf"/>
</dbReference>
<sequence length="244" mass="26942">MKMLTVQARASHANHDLALRKRKAQKIIAVLATRRDLAGSKLLEVGTGAGIIAAELAAVVGPRGHGESVDVTDERVVTDGYRFTRIAGTALPFSAAHFDIVVSNHVIEHVGDHRAQAHHLSEIRRVLDTAGLVYLAAPNKWRWMEPHFRLPLLSWLPLDVADRYVRATGKGSRYDCLPPSRATLIRLTREAGLVPEDITWEVLQRMAQNNELGGVSAFIRHFGYPAYRLGRAVIPTNILVARCA</sequence>
<feature type="domain" description="Methyltransferase type 11" evidence="1">
    <location>
        <begin position="43"/>
        <end position="134"/>
    </location>
</feature>
<dbReference type="RefSeq" id="WP_015279045.1">
    <property type="nucleotide sequence ID" value="NC_019940.1"/>
</dbReference>
<proteinExistence type="predicted"/>